<dbReference type="PROSITE" id="PS50041">
    <property type="entry name" value="C_TYPE_LECTIN_2"/>
    <property type="match status" value="1"/>
</dbReference>
<dbReference type="PRINTS" id="PR00343">
    <property type="entry name" value="SELECTIN"/>
</dbReference>
<dbReference type="PANTHER" id="PTHR22803">
    <property type="entry name" value="MANNOSE, PHOSPHOLIPASE, LECTIN RECEPTOR RELATED"/>
    <property type="match status" value="1"/>
</dbReference>
<comment type="subcellular location">
    <subcellularLocation>
        <location evidence="1">Cell membrane</location>
        <topology evidence="1">Single-pass type I membrane protein</topology>
    </subcellularLocation>
</comment>
<reference evidence="23" key="2">
    <citation type="submission" date="2025-09" db="UniProtKB">
        <authorList>
            <consortium name="Ensembl"/>
        </authorList>
    </citation>
    <scope>IDENTIFICATION</scope>
</reference>
<dbReference type="STRING" id="28743.ENSCVAP00000019092"/>
<keyword evidence="14 19" id="KW-0472">Membrane</keyword>
<dbReference type="SMART" id="SM00034">
    <property type="entry name" value="CLECT"/>
    <property type="match status" value="1"/>
</dbReference>
<evidence type="ECO:0000256" key="16">
    <source>
        <dbReference type="ARBA" id="ARBA00023180"/>
    </source>
</evidence>
<evidence type="ECO:0000256" key="3">
    <source>
        <dbReference type="ARBA" id="ARBA00022475"/>
    </source>
</evidence>
<evidence type="ECO:0000256" key="13">
    <source>
        <dbReference type="ARBA" id="ARBA00022989"/>
    </source>
</evidence>
<keyword evidence="11" id="KW-0106">Calcium</keyword>
<evidence type="ECO:0000256" key="19">
    <source>
        <dbReference type="SAM" id="Phobius"/>
    </source>
</evidence>
<dbReference type="Pfam" id="PF00059">
    <property type="entry name" value="Lectin_C"/>
    <property type="match status" value="1"/>
</dbReference>
<dbReference type="OMA" id="CVETINH"/>
<dbReference type="Pfam" id="PF00084">
    <property type="entry name" value="Sushi"/>
    <property type="match status" value="1"/>
</dbReference>
<keyword evidence="6 19" id="KW-0812">Transmembrane</keyword>
<protein>
    <recommendedName>
        <fullName evidence="25">Selectin P</fullName>
    </recommendedName>
</protein>
<evidence type="ECO:0000256" key="2">
    <source>
        <dbReference type="ARBA" id="ARBA00007360"/>
    </source>
</evidence>
<evidence type="ECO:0000256" key="10">
    <source>
        <dbReference type="ARBA" id="ARBA00022737"/>
    </source>
</evidence>
<dbReference type="PROSITE" id="PS50923">
    <property type="entry name" value="SUSHI"/>
    <property type="match status" value="1"/>
</dbReference>
<evidence type="ECO:0000256" key="7">
    <source>
        <dbReference type="ARBA" id="ARBA00022723"/>
    </source>
</evidence>
<dbReference type="GO" id="GO:0005886">
    <property type="term" value="C:plasma membrane"/>
    <property type="evidence" value="ECO:0007669"/>
    <property type="project" value="UniProtKB-SubCell"/>
</dbReference>
<feature type="domain" description="C-type lectin" evidence="21">
    <location>
        <begin position="34"/>
        <end position="157"/>
    </location>
</feature>
<dbReference type="InterPro" id="IPR001304">
    <property type="entry name" value="C-type_lectin-like"/>
</dbReference>
<keyword evidence="7" id="KW-0479">Metal-binding</keyword>
<organism evidence="23 24">
    <name type="scientific">Cyprinodon variegatus</name>
    <name type="common">Sheepshead minnow</name>
    <dbReference type="NCBI Taxonomy" id="28743"/>
    <lineage>
        <taxon>Eukaryota</taxon>
        <taxon>Metazoa</taxon>
        <taxon>Chordata</taxon>
        <taxon>Craniata</taxon>
        <taxon>Vertebrata</taxon>
        <taxon>Euteleostomi</taxon>
        <taxon>Actinopterygii</taxon>
        <taxon>Neopterygii</taxon>
        <taxon>Teleostei</taxon>
        <taxon>Neoteleostei</taxon>
        <taxon>Acanthomorphata</taxon>
        <taxon>Ovalentaria</taxon>
        <taxon>Atherinomorphae</taxon>
        <taxon>Cyprinodontiformes</taxon>
        <taxon>Cyprinodontidae</taxon>
        <taxon>Cyprinodon</taxon>
    </lineage>
</organism>
<evidence type="ECO:0000256" key="1">
    <source>
        <dbReference type="ARBA" id="ARBA00004251"/>
    </source>
</evidence>
<dbReference type="CDD" id="cd00033">
    <property type="entry name" value="CCP"/>
    <property type="match status" value="1"/>
</dbReference>
<dbReference type="PROSITE" id="PS00022">
    <property type="entry name" value="EGF_1"/>
    <property type="match status" value="1"/>
</dbReference>
<dbReference type="InterPro" id="IPR016186">
    <property type="entry name" value="C-type_lectin-like/link_sf"/>
</dbReference>
<evidence type="ECO:0000259" key="22">
    <source>
        <dbReference type="PROSITE" id="PS50923"/>
    </source>
</evidence>
<comment type="caution">
    <text evidence="17">Lacks conserved residue(s) required for the propagation of feature annotation.</text>
</comment>
<dbReference type="SMART" id="SM00032">
    <property type="entry name" value="CCP"/>
    <property type="match status" value="1"/>
</dbReference>
<feature type="disulfide bond" evidence="17">
    <location>
        <begin position="161"/>
        <end position="171"/>
    </location>
</feature>
<dbReference type="InterPro" id="IPR050111">
    <property type="entry name" value="C-type_lectin/snaclec_domain"/>
</dbReference>
<proteinExistence type="inferred from homology"/>
<name>A0A3Q2DIX3_CYPVA</name>
<dbReference type="InterPro" id="IPR002396">
    <property type="entry name" value="Selectin_superfamily"/>
</dbReference>
<keyword evidence="24" id="KW-1185">Reference proteome</keyword>
<feature type="domain" description="EGF-like" evidence="20">
    <location>
        <begin position="157"/>
        <end position="192"/>
    </location>
</feature>
<evidence type="ECO:0000256" key="5">
    <source>
        <dbReference type="ARBA" id="ARBA00022659"/>
    </source>
</evidence>
<evidence type="ECO:0000256" key="11">
    <source>
        <dbReference type="ARBA" id="ARBA00022837"/>
    </source>
</evidence>
<feature type="domain" description="Sushi" evidence="22">
    <location>
        <begin position="250"/>
        <end position="309"/>
    </location>
</feature>
<keyword evidence="3" id="KW-1003">Cell membrane</keyword>
<evidence type="ECO:0000313" key="24">
    <source>
        <dbReference type="Proteomes" id="UP000265020"/>
    </source>
</evidence>
<evidence type="ECO:0000256" key="6">
    <source>
        <dbReference type="ARBA" id="ARBA00022692"/>
    </source>
</evidence>
<dbReference type="GeneTree" id="ENSGT00940000164633"/>
<keyword evidence="16" id="KW-0325">Glycoprotein</keyword>
<keyword evidence="12" id="KW-0130">Cell adhesion</keyword>
<dbReference type="SUPFAM" id="SSF57535">
    <property type="entry name" value="Complement control module/SCR domain"/>
    <property type="match status" value="1"/>
</dbReference>
<evidence type="ECO:0000256" key="9">
    <source>
        <dbReference type="ARBA" id="ARBA00022734"/>
    </source>
</evidence>
<evidence type="ECO:0000256" key="8">
    <source>
        <dbReference type="ARBA" id="ARBA00022729"/>
    </source>
</evidence>
<dbReference type="InterPro" id="IPR035976">
    <property type="entry name" value="Sushi/SCR/CCP_sf"/>
</dbReference>
<dbReference type="CDD" id="cd00054">
    <property type="entry name" value="EGF_CA"/>
    <property type="match status" value="1"/>
</dbReference>
<keyword evidence="8" id="KW-0732">Signal</keyword>
<evidence type="ECO:0000259" key="21">
    <source>
        <dbReference type="PROSITE" id="PS50041"/>
    </source>
</evidence>
<keyword evidence="4 17" id="KW-0245">EGF-like domain</keyword>
<feature type="transmembrane region" description="Helical" evidence="19">
    <location>
        <begin position="12"/>
        <end position="31"/>
    </location>
</feature>
<evidence type="ECO:0000256" key="4">
    <source>
        <dbReference type="ARBA" id="ARBA00022536"/>
    </source>
</evidence>
<dbReference type="PROSITE" id="PS50026">
    <property type="entry name" value="EGF_3"/>
    <property type="match status" value="1"/>
</dbReference>
<dbReference type="Gene3D" id="2.10.70.10">
    <property type="entry name" value="Complement Module, domain 1"/>
    <property type="match status" value="1"/>
</dbReference>
<dbReference type="Proteomes" id="UP000265020">
    <property type="component" value="Unassembled WGS sequence"/>
</dbReference>
<dbReference type="InterPro" id="IPR016187">
    <property type="entry name" value="CTDL_fold"/>
</dbReference>
<dbReference type="PROSITE" id="PS01186">
    <property type="entry name" value="EGF_2"/>
    <property type="match status" value="1"/>
</dbReference>
<dbReference type="PROSITE" id="PS00615">
    <property type="entry name" value="C_TYPE_LECTIN_1"/>
    <property type="match status" value="1"/>
</dbReference>
<dbReference type="AlphaFoldDB" id="A0A3Q2DIX3"/>
<comment type="similarity">
    <text evidence="2">Belongs to the selectin/LECAM family.</text>
</comment>
<feature type="disulfide bond" evidence="17">
    <location>
        <begin position="182"/>
        <end position="191"/>
    </location>
</feature>
<evidence type="ECO:0000259" key="20">
    <source>
        <dbReference type="PROSITE" id="PS50026"/>
    </source>
</evidence>
<dbReference type="SUPFAM" id="SSF56436">
    <property type="entry name" value="C-type lectin-like"/>
    <property type="match status" value="1"/>
</dbReference>
<reference evidence="23" key="1">
    <citation type="submission" date="2025-08" db="UniProtKB">
        <authorList>
            <consortium name="Ensembl"/>
        </authorList>
    </citation>
    <scope>IDENTIFICATION</scope>
</reference>
<dbReference type="Gene3D" id="3.10.100.10">
    <property type="entry name" value="Mannose-Binding Protein A, subunit A"/>
    <property type="match status" value="1"/>
</dbReference>
<evidence type="ECO:0000256" key="14">
    <source>
        <dbReference type="ARBA" id="ARBA00023136"/>
    </source>
</evidence>
<evidence type="ECO:0000256" key="17">
    <source>
        <dbReference type="PROSITE-ProRule" id="PRU00076"/>
    </source>
</evidence>
<keyword evidence="5 18" id="KW-0768">Sushi</keyword>
<dbReference type="Ensembl" id="ENSCVAT00000028195.1">
    <property type="protein sequence ID" value="ENSCVAP00000019092.1"/>
    <property type="gene ID" value="ENSCVAG00000022459.1"/>
</dbReference>
<evidence type="ECO:0000256" key="12">
    <source>
        <dbReference type="ARBA" id="ARBA00022889"/>
    </source>
</evidence>
<dbReference type="InterPro" id="IPR018378">
    <property type="entry name" value="C-type_lectin_CS"/>
</dbReference>
<evidence type="ECO:0008006" key="25">
    <source>
        <dbReference type="Google" id="ProtNLM"/>
    </source>
</evidence>
<evidence type="ECO:0000313" key="23">
    <source>
        <dbReference type="Ensembl" id="ENSCVAP00000019092.1"/>
    </source>
</evidence>
<keyword evidence="15 17" id="KW-1015">Disulfide bond</keyword>
<keyword evidence="10" id="KW-0677">Repeat</keyword>
<sequence>QPRITVCYGPKSFLWVFKILVLQLLIGWSFADVNLGWTYHYSTDTMNWTEARKWCQTHFTDLVVIQSDKENAYIASLLPTKDSSPYYWIGITKKQINETWSWVGNNSTWVGNTSWAENEPNNNLSAEFCVEMYVNSRNNHGKWNDEKCANKKYAVCYKAQCNQTSCVNGMCWETINSTTCLCYPGYEGDKCQTGEKKITRISQYSAYLINKIYTHRQLFPFKNIEHSKNYPMFGVLYNSFVFDPQLLPGVECPPLSAPENGDFNCSGGVTHKFNTTCHFKCHPGFIINGSSDVTCETNRIWSDPQPVCS</sequence>
<keyword evidence="13 19" id="KW-1133">Transmembrane helix</keyword>
<feature type="disulfide bond" evidence="18">
    <location>
        <begin position="281"/>
        <end position="308"/>
    </location>
</feature>
<accession>A0A3Q2DIX3</accession>
<dbReference type="InterPro" id="IPR000742">
    <property type="entry name" value="EGF"/>
</dbReference>
<dbReference type="GO" id="GO:0030246">
    <property type="term" value="F:carbohydrate binding"/>
    <property type="evidence" value="ECO:0007669"/>
    <property type="project" value="UniProtKB-KW"/>
</dbReference>
<dbReference type="InterPro" id="IPR000436">
    <property type="entry name" value="Sushi_SCR_CCP_dom"/>
</dbReference>
<evidence type="ECO:0000256" key="18">
    <source>
        <dbReference type="PROSITE-ProRule" id="PRU00302"/>
    </source>
</evidence>
<feature type="disulfide bond" evidence="18">
    <location>
        <begin position="252"/>
        <end position="295"/>
    </location>
</feature>
<evidence type="ECO:0000256" key="15">
    <source>
        <dbReference type="ARBA" id="ARBA00023157"/>
    </source>
</evidence>
<dbReference type="GO" id="GO:0007155">
    <property type="term" value="P:cell adhesion"/>
    <property type="evidence" value="ECO:0007669"/>
    <property type="project" value="UniProtKB-KW"/>
</dbReference>
<dbReference type="GO" id="GO:0046872">
    <property type="term" value="F:metal ion binding"/>
    <property type="evidence" value="ECO:0007669"/>
    <property type="project" value="UniProtKB-KW"/>
</dbReference>
<keyword evidence="9" id="KW-0430">Lectin</keyword>